<dbReference type="AlphaFoldDB" id="A0A1I7WIW7"/>
<dbReference type="WBParaSite" id="Hba_04944">
    <property type="protein sequence ID" value="Hba_04944"/>
    <property type="gene ID" value="Hba_04944"/>
</dbReference>
<evidence type="ECO:0000256" key="1">
    <source>
        <dbReference type="SAM" id="MobiDB-lite"/>
    </source>
</evidence>
<name>A0A1I7WIW7_HETBA</name>
<proteinExistence type="predicted"/>
<sequence length="62" mass="7182">MTNDSADNNNHHHHHDNNNNNNNNNNTENVLRCNHSIGEYRISNTEAHGSVRMRVENDDTMK</sequence>
<organism evidence="2 3">
    <name type="scientific">Heterorhabditis bacteriophora</name>
    <name type="common">Entomopathogenic nematode worm</name>
    <dbReference type="NCBI Taxonomy" id="37862"/>
    <lineage>
        <taxon>Eukaryota</taxon>
        <taxon>Metazoa</taxon>
        <taxon>Ecdysozoa</taxon>
        <taxon>Nematoda</taxon>
        <taxon>Chromadorea</taxon>
        <taxon>Rhabditida</taxon>
        <taxon>Rhabditina</taxon>
        <taxon>Rhabditomorpha</taxon>
        <taxon>Strongyloidea</taxon>
        <taxon>Heterorhabditidae</taxon>
        <taxon>Heterorhabditis</taxon>
    </lineage>
</organism>
<accession>A0A1I7WIW7</accession>
<protein>
    <submittedName>
        <fullName evidence="3">Uncharacterized protein</fullName>
    </submittedName>
</protein>
<evidence type="ECO:0000313" key="2">
    <source>
        <dbReference type="Proteomes" id="UP000095283"/>
    </source>
</evidence>
<dbReference type="Proteomes" id="UP000095283">
    <property type="component" value="Unplaced"/>
</dbReference>
<evidence type="ECO:0000313" key="3">
    <source>
        <dbReference type="WBParaSite" id="Hba_04944"/>
    </source>
</evidence>
<feature type="region of interest" description="Disordered" evidence="1">
    <location>
        <begin position="1"/>
        <end position="30"/>
    </location>
</feature>
<keyword evidence="2" id="KW-1185">Reference proteome</keyword>
<reference evidence="3" key="1">
    <citation type="submission" date="2016-11" db="UniProtKB">
        <authorList>
            <consortium name="WormBaseParasite"/>
        </authorList>
    </citation>
    <scope>IDENTIFICATION</scope>
</reference>